<evidence type="ECO:0000256" key="1">
    <source>
        <dbReference type="ARBA" id="ARBA00004651"/>
    </source>
</evidence>
<dbReference type="PANTHER" id="PTHR32309">
    <property type="entry name" value="TYROSINE-PROTEIN KINASE"/>
    <property type="match status" value="1"/>
</dbReference>
<evidence type="ECO:0000256" key="6">
    <source>
        <dbReference type="ARBA" id="ARBA00022989"/>
    </source>
</evidence>
<feature type="coiled-coil region" evidence="8">
    <location>
        <begin position="256"/>
        <end position="283"/>
    </location>
</feature>
<keyword evidence="5" id="KW-0067">ATP-binding</keyword>
<evidence type="ECO:0000313" key="12">
    <source>
        <dbReference type="Proteomes" id="UP000186997"/>
    </source>
</evidence>
<evidence type="ECO:0000256" key="5">
    <source>
        <dbReference type="ARBA" id="ARBA00022840"/>
    </source>
</evidence>
<evidence type="ECO:0000259" key="10">
    <source>
        <dbReference type="Pfam" id="PF02706"/>
    </source>
</evidence>
<keyword evidence="7 9" id="KW-0472">Membrane</keyword>
<dbReference type="OrthoDB" id="230260at2"/>
<feature type="domain" description="Polysaccharide chain length determinant N-terminal" evidence="10">
    <location>
        <begin position="26"/>
        <end position="113"/>
    </location>
</feature>
<dbReference type="RefSeq" id="WP_076659276.1">
    <property type="nucleotide sequence ID" value="NZ_FTPR01000001.1"/>
</dbReference>
<dbReference type="InterPro" id="IPR005702">
    <property type="entry name" value="Wzc-like_C"/>
</dbReference>
<dbReference type="InterPro" id="IPR050445">
    <property type="entry name" value="Bact_polysacc_biosynth/exp"/>
</dbReference>
<keyword evidence="6 9" id="KW-1133">Transmembrane helix</keyword>
<keyword evidence="4" id="KW-0547">Nucleotide-binding</keyword>
<dbReference type="AlphaFoldDB" id="A0A1R3X1G3"/>
<dbReference type="CDD" id="cd05387">
    <property type="entry name" value="BY-kinase"/>
    <property type="match status" value="1"/>
</dbReference>
<keyword evidence="2" id="KW-1003">Cell membrane</keyword>
<evidence type="ECO:0000256" key="4">
    <source>
        <dbReference type="ARBA" id="ARBA00022741"/>
    </source>
</evidence>
<dbReference type="SUPFAM" id="SSF52540">
    <property type="entry name" value="P-loop containing nucleoside triphosphate hydrolases"/>
    <property type="match status" value="1"/>
</dbReference>
<evidence type="ECO:0000256" key="2">
    <source>
        <dbReference type="ARBA" id="ARBA00022475"/>
    </source>
</evidence>
<dbReference type="Pfam" id="PF02706">
    <property type="entry name" value="Wzz"/>
    <property type="match status" value="1"/>
</dbReference>
<dbReference type="GO" id="GO:0004713">
    <property type="term" value="F:protein tyrosine kinase activity"/>
    <property type="evidence" value="ECO:0007669"/>
    <property type="project" value="TreeGrafter"/>
</dbReference>
<evidence type="ECO:0000256" key="9">
    <source>
        <dbReference type="SAM" id="Phobius"/>
    </source>
</evidence>
<keyword evidence="12" id="KW-1185">Reference proteome</keyword>
<dbReference type="EMBL" id="FTPR01000001">
    <property type="protein sequence ID" value="SIT84325.1"/>
    <property type="molecule type" value="Genomic_DNA"/>
</dbReference>
<dbReference type="InterPro" id="IPR027417">
    <property type="entry name" value="P-loop_NTPase"/>
</dbReference>
<feature type="transmembrane region" description="Helical" evidence="9">
    <location>
        <begin position="40"/>
        <end position="58"/>
    </location>
</feature>
<sequence length="657" mass="70998">MTQRNDAARPDPYDGYRDTFDRITPLDVAAMLRVLWHGKWLVLCVLLFTTGVTGYYAFRMAQPQYTAVATSHLGGTDDATSGMAAPQDRDETALNTAAALVTSDPVLTRVVAALDLLADPEFNRYLTPTKPFSPNALRTQLRHWLAGTTEQPPDEAAILDKTIQNLRRALTVTRQADTYILHITAQSHDADKAVTLANTTAALYLTHMEAAQRQKQVTTEALLQARVTDLRAELAQQDAQAAAIIASAQIQGDIALDALTAQVLAADQDLSEARNALRALEVAPDSGSARNTAEIAQLREKINEIAALKDRRSAQLSVQSEGHAALQQIALQTEATRLVYQSYLAQLQENRMQQGLGTAAGLRITPATEGAYAGPQKMLLLTIATVLGTMLGIFAVVIRHMTRKGFIDASSLHDATGLPVLAQFSRRALRDFNKGGRALATRPQTGLSQAGRRLHTALALTQQGSSAKVILSTSSTAGEGKTHHALLLARTLGMSGKRVVLIGADTCDPLLQSLLGAGPFLAAQHSWTHGALATHCENLGADVLVIPDMTDRHAPLLPDALTLKLDSLRKSYDHIIIDAPPVMAAPEALLFARQSDAIIYAVRWSKTPRDMVQRGLEALRDIGHPATGLVLSHINLRRMRQWSNDPCLSALHAAQTL</sequence>
<evidence type="ECO:0000256" key="8">
    <source>
        <dbReference type="SAM" id="Coils"/>
    </source>
</evidence>
<evidence type="ECO:0000256" key="3">
    <source>
        <dbReference type="ARBA" id="ARBA00022692"/>
    </source>
</evidence>
<dbReference type="STRING" id="287098.SAMN05421665_1833"/>
<evidence type="ECO:0000313" key="11">
    <source>
        <dbReference type="EMBL" id="SIT84325.1"/>
    </source>
</evidence>
<keyword evidence="8" id="KW-0175">Coiled coil</keyword>
<keyword evidence="3 9" id="KW-0812">Transmembrane</keyword>
<dbReference type="Gene3D" id="3.40.50.300">
    <property type="entry name" value="P-loop containing nucleotide triphosphate hydrolases"/>
    <property type="match status" value="1"/>
</dbReference>
<gene>
    <name evidence="11" type="ORF">SAMN05421665_1833</name>
</gene>
<dbReference type="Proteomes" id="UP000186997">
    <property type="component" value="Unassembled WGS sequence"/>
</dbReference>
<proteinExistence type="predicted"/>
<protein>
    <submittedName>
        <fullName evidence="11">Chromosome partitioning ATPase, Mrp family, contains Fe-S cluster</fullName>
    </submittedName>
</protein>
<name>A0A1R3X1G3_9RHOB</name>
<reference evidence="12" key="1">
    <citation type="submission" date="2017-01" db="EMBL/GenBank/DDBJ databases">
        <authorList>
            <person name="Varghese N."/>
            <person name="Submissions S."/>
        </authorList>
    </citation>
    <scope>NUCLEOTIDE SEQUENCE [LARGE SCALE GENOMIC DNA]</scope>
    <source>
        <strain evidence="12">DSM 29591</strain>
    </source>
</reference>
<organism evidence="11 12">
    <name type="scientific">Yoonia rosea</name>
    <dbReference type="NCBI Taxonomy" id="287098"/>
    <lineage>
        <taxon>Bacteria</taxon>
        <taxon>Pseudomonadati</taxon>
        <taxon>Pseudomonadota</taxon>
        <taxon>Alphaproteobacteria</taxon>
        <taxon>Rhodobacterales</taxon>
        <taxon>Paracoccaceae</taxon>
        <taxon>Yoonia</taxon>
    </lineage>
</organism>
<accession>A0A1R3X1G3</accession>
<feature type="transmembrane region" description="Helical" evidence="9">
    <location>
        <begin position="378"/>
        <end position="398"/>
    </location>
</feature>
<comment type="subcellular location">
    <subcellularLocation>
        <location evidence="1">Cell membrane</location>
        <topology evidence="1">Multi-pass membrane protein</topology>
    </subcellularLocation>
</comment>
<dbReference type="GO" id="GO:0005886">
    <property type="term" value="C:plasma membrane"/>
    <property type="evidence" value="ECO:0007669"/>
    <property type="project" value="UniProtKB-SubCell"/>
</dbReference>
<dbReference type="PANTHER" id="PTHR32309:SF13">
    <property type="entry name" value="FERRIC ENTEROBACTIN TRANSPORT PROTEIN FEPE"/>
    <property type="match status" value="1"/>
</dbReference>
<dbReference type="InterPro" id="IPR003856">
    <property type="entry name" value="LPS_length_determ_N"/>
</dbReference>
<evidence type="ECO:0000256" key="7">
    <source>
        <dbReference type="ARBA" id="ARBA00023136"/>
    </source>
</evidence>